<feature type="binding site" evidence="5">
    <location>
        <begin position="116"/>
        <end position="120"/>
    </location>
    <ligand>
        <name>S-adenosyl-L-methionine</name>
        <dbReference type="ChEBI" id="CHEBI:59789"/>
    </ligand>
</feature>
<evidence type="ECO:0000256" key="3">
    <source>
        <dbReference type="ARBA" id="ARBA00022691"/>
    </source>
</evidence>
<dbReference type="Gene3D" id="3.40.50.150">
    <property type="entry name" value="Vaccinia Virus protein VP39"/>
    <property type="match status" value="1"/>
</dbReference>
<comment type="similarity">
    <text evidence="5">Belongs to the protein N5-glutamine methyltransferase family. PrmC subfamily.</text>
</comment>
<dbReference type="Pfam" id="PF05175">
    <property type="entry name" value="MTS"/>
    <property type="match status" value="1"/>
</dbReference>
<evidence type="ECO:0000256" key="2">
    <source>
        <dbReference type="ARBA" id="ARBA00022679"/>
    </source>
</evidence>
<gene>
    <name evidence="5 8" type="primary">prmC</name>
    <name evidence="8" type="ORF">H1D41_10855</name>
</gene>
<dbReference type="Proteomes" id="UP000640583">
    <property type="component" value="Unassembled WGS sequence"/>
</dbReference>
<dbReference type="InterPro" id="IPR004556">
    <property type="entry name" value="HemK-like"/>
</dbReference>
<evidence type="ECO:0000259" key="6">
    <source>
        <dbReference type="Pfam" id="PF05175"/>
    </source>
</evidence>
<sequence length="281" mass="30640">MRAQEVLFQGVQQLKEAAVPGAANDARRLMAWAMQVEPGRLTLALGDDISDVARARFESAIKQRFCRVPVSHITGTRAFFGRDFHVSSAVLDPRPETERLVEIALQHPGKRLLDLGTGSGAIAVSVLAERPDLSGQAFDISVDALEVAKRNAETHGVAGRLELKQSDWFGEAEGHYDLILSNPPYITSAEMQDLQPEVFDHEPHIALTPYPNAENDGLAPYRIITAQIQDYLSPGGLLAVECGLTQGQAIQLMFEVAGLTDVQIHKDLDGRDRVVAGKMPV</sequence>
<feature type="binding site" evidence="5">
    <location>
        <position position="168"/>
    </location>
    <ligand>
        <name>S-adenosyl-L-methionine</name>
        <dbReference type="ChEBI" id="CHEBI:59789"/>
    </ligand>
</feature>
<dbReference type="Gene3D" id="1.10.8.10">
    <property type="entry name" value="DNA helicase RuvA subunit, C-terminal domain"/>
    <property type="match status" value="1"/>
</dbReference>
<keyword evidence="9" id="KW-1185">Reference proteome</keyword>
<feature type="domain" description="Methyltransferase small" evidence="6">
    <location>
        <begin position="98"/>
        <end position="190"/>
    </location>
</feature>
<feature type="domain" description="Release factor glutamine methyltransferase N-terminal" evidence="7">
    <location>
        <begin position="5"/>
        <end position="75"/>
    </location>
</feature>
<reference evidence="8" key="1">
    <citation type="submission" date="2020-10" db="EMBL/GenBank/DDBJ databases">
        <title>Paenihalocynthiibacter styelae gen. nov., sp. nov., isolated from stalked sea squirt Styela clava.</title>
        <authorList>
            <person name="Kim Y.-O."/>
            <person name="Yoon J.-H."/>
        </authorList>
    </citation>
    <scope>NUCLEOTIDE SEQUENCE</scope>
    <source>
        <strain evidence="8">MYP1-1</strain>
    </source>
</reference>
<dbReference type="PANTHER" id="PTHR18895:SF74">
    <property type="entry name" value="MTRF1L RELEASE FACTOR GLUTAMINE METHYLTRANSFERASE"/>
    <property type="match status" value="1"/>
</dbReference>
<dbReference type="GO" id="GO:0102559">
    <property type="term" value="F:peptide chain release factor N(5)-glutamine methyltransferase activity"/>
    <property type="evidence" value="ECO:0007669"/>
    <property type="project" value="UniProtKB-EC"/>
</dbReference>
<dbReference type="CDD" id="cd02440">
    <property type="entry name" value="AdoMet_MTases"/>
    <property type="match status" value="1"/>
</dbReference>
<dbReference type="InterPro" id="IPR007848">
    <property type="entry name" value="Small_mtfrase_dom"/>
</dbReference>
<dbReference type="InterPro" id="IPR019874">
    <property type="entry name" value="RF_methyltr_PrmC"/>
</dbReference>
<keyword evidence="1 5" id="KW-0489">Methyltransferase</keyword>
<evidence type="ECO:0000256" key="5">
    <source>
        <dbReference type="HAMAP-Rule" id="MF_02126"/>
    </source>
</evidence>
<keyword evidence="2 5" id="KW-0808">Transferase</keyword>
<organism evidence="8 9">
    <name type="scientific">Halocynthiibacter styelae</name>
    <dbReference type="NCBI Taxonomy" id="2761955"/>
    <lineage>
        <taxon>Bacteria</taxon>
        <taxon>Pseudomonadati</taxon>
        <taxon>Pseudomonadota</taxon>
        <taxon>Alphaproteobacteria</taxon>
        <taxon>Rhodobacterales</taxon>
        <taxon>Paracoccaceae</taxon>
        <taxon>Halocynthiibacter</taxon>
    </lineage>
</organism>
<protein>
    <recommendedName>
        <fullName evidence="5">Release factor glutamine methyltransferase</fullName>
        <shortName evidence="5">RF MTase</shortName>
        <ecNumber evidence="5">2.1.1.297</ecNumber>
    </recommendedName>
    <alternativeName>
        <fullName evidence="5">N5-glutamine methyltransferase PrmC</fullName>
    </alternativeName>
    <alternativeName>
        <fullName evidence="5">Protein-(glutamine-N5) MTase PrmC</fullName>
    </alternativeName>
    <alternativeName>
        <fullName evidence="5">Protein-glutamine N-methyltransferase PrmC</fullName>
    </alternativeName>
</protein>
<evidence type="ECO:0000256" key="4">
    <source>
        <dbReference type="ARBA" id="ARBA00048391"/>
    </source>
</evidence>
<dbReference type="SUPFAM" id="SSF53335">
    <property type="entry name" value="S-adenosyl-L-methionine-dependent methyltransferases"/>
    <property type="match status" value="1"/>
</dbReference>
<accession>A0A8J7LWB7</accession>
<dbReference type="InterPro" id="IPR002052">
    <property type="entry name" value="DNA_methylase_N6_adenine_CS"/>
</dbReference>
<name>A0A8J7LWB7_9RHOB</name>
<evidence type="ECO:0000313" key="9">
    <source>
        <dbReference type="Proteomes" id="UP000640583"/>
    </source>
</evidence>
<comment type="caution">
    <text evidence="8">The sequence shown here is derived from an EMBL/GenBank/DDBJ whole genome shotgun (WGS) entry which is preliminary data.</text>
</comment>
<dbReference type="InterPro" id="IPR029063">
    <property type="entry name" value="SAM-dependent_MTases_sf"/>
</dbReference>
<feature type="binding site" evidence="5">
    <location>
        <position position="139"/>
    </location>
    <ligand>
        <name>S-adenosyl-L-methionine</name>
        <dbReference type="ChEBI" id="CHEBI:59789"/>
    </ligand>
</feature>
<comment type="catalytic activity">
    <reaction evidence="4 5">
        <text>L-glutaminyl-[peptide chain release factor] + S-adenosyl-L-methionine = N(5)-methyl-L-glutaminyl-[peptide chain release factor] + S-adenosyl-L-homocysteine + H(+)</text>
        <dbReference type="Rhea" id="RHEA:42896"/>
        <dbReference type="Rhea" id="RHEA-COMP:10271"/>
        <dbReference type="Rhea" id="RHEA-COMP:10272"/>
        <dbReference type="ChEBI" id="CHEBI:15378"/>
        <dbReference type="ChEBI" id="CHEBI:30011"/>
        <dbReference type="ChEBI" id="CHEBI:57856"/>
        <dbReference type="ChEBI" id="CHEBI:59789"/>
        <dbReference type="ChEBI" id="CHEBI:61891"/>
        <dbReference type="EC" id="2.1.1.297"/>
    </reaction>
</comment>
<evidence type="ECO:0000259" key="7">
    <source>
        <dbReference type="Pfam" id="PF17827"/>
    </source>
</evidence>
<dbReference type="NCBIfam" id="TIGR00536">
    <property type="entry name" value="hemK_fam"/>
    <property type="match status" value="1"/>
</dbReference>
<proteinExistence type="inferred from homology"/>
<dbReference type="AlphaFoldDB" id="A0A8J7LWB7"/>
<dbReference type="PANTHER" id="PTHR18895">
    <property type="entry name" value="HEMK METHYLTRANSFERASE"/>
    <property type="match status" value="1"/>
</dbReference>
<dbReference type="HAMAP" id="MF_02126">
    <property type="entry name" value="RF_methyltr_PrmC"/>
    <property type="match status" value="1"/>
</dbReference>
<dbReference type="EC" id="2.1.1.297" evidence="5"/>
<feature type="binding site" evidence="5">
    <location>
        <begin position="182"/>
        <end position="185"/>
    </location>
    <ligand>
        <name>substrate</name>
    </ligand>
</feature>
<dbReference type="RefSeq" id="WP_228848925.1">
    <property type="nucleotide sequence ID" value="NZ_JADCKQ010000007.1"/>
</dbReference>
<dbReference type="EMBL" id="JADCKQ010000007">
    <property type="protein sequence ID" value="MBI1494137.1"/>
    <property type="molecule type" value="Genomic_DNA"/>
</dbReference>
<dbReference type="InterPro" id="IPR040758">
    <property type="entry name" value="PrmC_N"/>
</dbReference>
<dbReference type="GO" id="GO:0032259">
    <property type="term" value="P:methylation"/>
    <property type="evidence" value="ECO:0007669"/>
    <property type="project" value="UniProtKB-KW"/>
</dbReference>
<dbReference type="NCBIfam" id="TIGR03534">
    <property type="entry name" value="RF_mod_PrmC"/>
    <property type="match status" value="1"/>
</dbReference>
<dbReference type="InterPro" id="IPR050320">
    <property type="entry name" value="N5-glutamine_MTase"/>
</dbReference>
<dbReference type="GO" id="GO:0003676">
    <property type="term" value="F:nucleic acid binding"/>
    <property type="evidence" value="ECO:0007669"/>
    <property type="project" value="InterPro"/>
</dbReference>
<dbReference type="PROSITE" id="PS00092">
    <property type="entry name" value="N6_MTASE"/>
    <property type="match status" value="1"/>
</dbReference>
<feature type="binding site" evidence="5">
    <location>
        <position position="182"/>
    </location>
    <ligand>
        <name>S-adenosyl-L-methionine</name>
        <dbReference type="ChEBI" id="CHEBI:59789"/>
    </ligand>
</feature>
<evidence type="ECO:0000313" key="8">
    <source>
        <dbReference type="EMBL" id="MBI1494137.1"/>
    </source>
</evidence>
<evidence type="ECO:0000256" key="1">
    <source>
        <dbReference type="ARBA" id="ARBA00022603"/>
    </source>
</evidence>
<keyword evidence="3 5" id="KW-0949">S-adenosyl-L-methionine</keyword>
<comment type="function">
    <text evidence="5">Methylates the class 1 translation termination release factors RF1/PrfA and RF2/PrfB on the glutamine residue of the universally conserved GGQ motif.</text>
</comment>
<dbReference type="Pfam" id="PF17827">
    <property type="entry name" value="PrmC_N"/>
    <property type="match status" value="1"/>
</dbReference>